<comment type="caution">
    <text evidence="14">The sequence shown here is derived from an EMBL/GenBank/DDBJ whole genome shotgun (WGS) entry which is preliminary data.</text>
</comment>
<feature type="binding site" evidence="12">
    <location>
        <position position="23"/>
    </location>
    <ligand>
        <name>Mg(2+)</name>
        <dbReference type="ChEBI" id="CHEBI:18420"/>
    </ligand>
</feature>
<dbReference type="GO" id="GO:0004810">
    <property type="term" value="F:CCA tRNA nucleotidyltransferase activity"/>
    <property type="evidence" value="ECO:0007669"/>
    <property type="project" value="UniProtKB-UniRule"/>
</dbReference>
<feature type="binding site" evidence="12">
    <location>
        <position position="140"/>
    </location>
    <ligand>
        <name>ATP</name>
        <dbReference type="ChEBI" id="CHEBI:30616"/>
    </ligand>
</feature>
<dbReference type="GO" id="GO:0001680">
    <property type="term" value="P:tRNA 3'-terminal CCA addition"/>
    <property type="evidence" value="ECO:0007669"/>
    <property type="project" value="UniProtKB-UniRule"/>
</dbReference>
<dbReference type="InterPro" id="IPR032828">
    <property type="entry name" value="PolyA_RNA-bd"/>
</dbReference>
<dbReference type="SUPFAM" id="SSF81301">
    <property type="entry name" value="Nucleotidyltransferase"/>
    <property type="match status" value="1"/>
</dbReference>
<comment type="cofactor">
    <cofactor evidence="12">
        <name>Mg(2+)</name>
        <dbReference type="ChEBI" id="CHEBI:18420"/>
    </cofactor>
    <text evidence="12">Magnesium is required for nucleotidyltransferase activity.</text>
</comment>
<dbReference type="Pfam" id="PF01743">
    <property type="entry name" value="PolyA_pol"/>
    <property type="match status" value="1"/>
</dbReference>
<dbReference type="GO" id="GO:0004112">
    <property type="term" value="F:cyclic-nucleotide phosphodiesterase activity"/>
    <property type="evidence" value="ECO:0007669"/>
    <property type="project" value="UniProtKB-UniRule"/>
</dbReference>
<feature type="binding site" evidence="12">
    <location>
        <position position="21"/>
    </location>
    <ligand>
        <name>Mg(2+)</name>
        <dbReference type="ChEBI" id="CHEBI:18420"/>
    </ligand>
</feature>
<dbReference type="SMART" id="SM00471">
    <property type="entry name" value="HDc"/>
    <property type="match status" value="1"/>
</dbReference>
<name>A0A4V3D803_9GAMM</name>
<protein>
    <recommendedName>
        <fullName evidence="12">Multifunctional CCA protein</fullName>
    </recommendedName>
    <domain>
        <recommendedName>
            <fullName evidence="12">CCA-adding enzyme</fullName>
            <ecNumber evidence="12">2.7.7.72</ecNumber>
        </recommendedName>
        <alternativeName>
            <fullName evidence="12">CCA tRNA nucleotidyltransferase</fullName>
        </alternativeName>
        <alternativeName>
            <fullName evidence="12">tRNA CCA-pyrophosphorylase</fullName>
        </alternativeName>
        <alternativeName>
            <fullName evidence="12">tRNA adenylyl-/cytidylyl-transferase</fullName>
        </alternativeName>
        <alternativeName>
            <fullName evidence="12">tRNA nucleotidyltransferase</fullName>
        </alternativeName>
        <alternativeName>
            <fullName evidence="12">tRNA-NT</fullName>
        </alternativeName>
    </domain>
    <domain>
        <recommendedName>
            <fullName evidence="12">2'-nucleotidase</fullName>
            <ecNumber evidence="12">3.1.3.-</ecNumber>
        </recommendedName>
    </domain>
    <domain>
        <recommendedName>
            <fullName evidence="12">2',3'-cyclic phosphodiesterase</fullName>
            <ecNumber evidence="12">3.1.4.-</ecNumber>
        </recommendedName>
    </domain>
    <domain>
        <recommendedName>
            <fullName evidence="12">Phosphatase</fullName>
        </recommendedName>
    </domain>
</protein>
<dbReference type="GO" id="GO:0016791">
    <property type="term" value="F:phosphatase activity"/>
    <property type="evidence" value="ECO:0007669"/>
    <property type="project" value="UniProtKB-UniRule"/>
</dbReference>
<evidence type="ECO:0000256" key="11">
    <source>
        <dbReference type="ARBA" id="ARBA00022884"/>
    </source>
</evidence>
<dbReference type="AlphaFoldDB" id="A0A4V3D803"/>
<evidence type="ECO:0000256" key="6">
    <source>
        <dbReference type="ARBA" id="ARBA00022741"/>
    </source>
</evidence>
<dbReference type="OrthoDB" id="9805698at2"/>
<feature type="binding site" evidence="12">
    <location>
        <position position="11"/>
    </location>
    <ligand>
        <name>ATP</name>
        <dbReference type="ChEBI" id="CHEBI:30616"/>
    </ligand>
</feature>
<dbReference type="HAMAP" id="MF_01262">
    <property type="entry name" value="CCA_bact_type2"/>
    <property type="match status" value="1"/>
</dbReference>
<evidence type="ECO:0000256" key="9">
    <source>
        <dbReference type="ARBA" id="ARBA00022840"/>
    </source>
</evidence>
<dbReference type="GO" id="GO:0000049">
    <property type="term" value="F:tRNA binding"/>
    <property type="evidence" value="ECO:0007669"/>
    <property type="project" value="UniProtKB-UniRule"/>
</dbReference>
<dbReference type="PANTHER" id="PTHR47545">
    <property type="entry name" value="MULTIFUNCTIONAL CCA PROTEIN"/>
    <property type="match status" value="1"/>
</dbReference>
<dbReference type="HAMAP" id="MF_01261">
    <property type="entry name" value="CCA_bact_type1"/>
    <property type="match status" value="1"/>
</dbReference>
<dbReference type="Pfam" id="PF12627">
    <property type="entry name" value="PolyA_pol_RNAbd"/>
    <property type="match status" value="1"/>
</dbReference>
<dbReference type="EC" id="3.1.3.-" evidence="12"/>
<dbReference type="InterPro" id="IPR006674">
    <property type="entry name" value="HD_domain"/>
</dbReference>
<dbReference type="GO" id="GO:0160016">
    <property type="term" value="F:CCACCA tRNA nucleotidyltransferase activity"/>
    <property type="evidence" value="ECO:0007669"/>
    <property type="project" value="RHEA"/>
</dbReference>
<evidence type="ECO:0000256" key="7">
    <source>
        <dbReference type="ARBA" id="ARBA00022800"/>
    </source>
</evidence>
<dbReference type="PROSITE" id="PS51831">
    <property type="entry name" value="HD"/>
    <property type="match status" value="1"/>
</dbReference>
<reference evidence="14 15" key="1">
    <citation type="submission" date="2019-03" db="EMBL/GenBank/DDBJ databases">
        <title>Genomic Encyclopedia of Type Strains, Phase IV (KMG-IV): sequencing the most valuable type-strain genomes for metagenomic binning, comparative biology and taxonomic classification.</title>
        <authorList>
            <person name="Goeker M."/>
        </authorList>
    </citation>
    <scope>NUCLEOTIDE SEQUENCE [LARGE SCALE GENOMIC DNA]</scope>
    <source>
        <strain evidence="14 15">DSM 103792</strain>
    </source>
</reference>
<dbReference type="Gene3D" id="1.10.3090.10">
    <property type="entry name" value="cca-adding enzyme, domain 2"/>
    <property type="match status" value="1"/>
</dbReference>
<dbReference type="EC" id="3.1.4.-" evidence="12"/>
<comment type="domain">
    <text evidence="12">Comprises two domains: an N-terminal domain containing the nucleotidyltransferase activity and a C-terminal HD domain associated with both phosphodiesterase and phosphatase activities.</text>
</comment>
<proteinExistence type="inferred from homology"/>
<comment type="catalytic activity">
    <reaction evidence="12">
        <text>a tRNA with a 3' CCA end + 2 CTP + ATP = a tRNA with a 3' CCACCA end + 3 diphosphate</text>
        <dbReference type="Rhea" id="RHEA:76235"/>
        <dbReference type="Rhea" id="RHEA-COMP:10468"/>
        <dbReference type="Rhea" id="RHEA-COMP:18655"/>
        <dbReference type="ChEBI" id="CHEBI:30616"/>
        <dbReference type="ChEBI" id="CHEBI:33019"/>
        <dbReference type="ChEBI" id="CHEBI:37563"/>
        <dbReference type="ChEBI" id="CHEBI:83071"/>
        <dbReference type="ChEBI" id="CHEBI:195187"/>
    </reaction>
</comment>
<keyword evidence="5 12" id="KW-0479">Metal-binding</keyword>
<evidence type="ECO:0000256" key="2">
    <source>
        <dbReference type="ARBA" id="ARBA00022679"/>
    </source>
</evidence>
<feature type="binding site" evidence="12">
    <location>
        <position position="91"/>
    </location>
    <ligand>
        <name>CTP</name>
        <dbReference type="ChEBI" id="CHEBI:37563"/>
    </ligand>
</feature>
<feature type="binding site" evidence="12">
    <location>
        <position position="137"/>
    </location>
    <ligand>
        <name>ATP</name>
        <dbReference type="ChEBI" id="CHEBI:30616"/>
    </ligand>
</feature>
<evidence type="ECO:0000256" key="1">
    <source>
        <dbReference type="ARBA" id="ARBA00022596"/>
    </source>
</evidence>
<dbReference type="PANTHER" id="PTHR47545:SF1">
    <property type="entry name" value="MULTIFUNCTIONAL CCA PROTEIN"/>
    <property type="match status" value="1"/>
</dbReference>
<feature type="binding site" evidence="12">
    <location>
        <position position="140"/>
    </location>
    <ligand>
        <name>CTP</name>
        <dbReference type="ChEBI" id="CHEBI:37563"/>
    </ligand>
</feature>
<dbReference type="SUPFAM" id="SSF81891">
    <property type="entry name" value="Poly A polymerase C-terminal region-like"/>
    <property type="match status" value="1"/>
</dbReference>
<feature type="binding site" evidence="12">
    <location>
        <position position="137"/>
    </location>
    <ligand>
        <name>CTP</name>
        <dbReference type="ChEBI" id="CHEBI:37563"/>
    </ligand>
</feature>
<evidence type="ECO:0000313" key="14">
    <source>
        <dbReference type="EMBL" id="TDQ49847.1"/>
    </source>
</evidence>
<sequence length="415" mass="47019">MKTYLVGGAVRDQLLGRTVKERDYVVVGANPETMKNLGFLPVGKDFPVFLHPETKAEYALARTERKSGSGYHGFKFQVDAEVTLEQDLQRRDLTINAMAEEADGTIIDPYGGRADLENRILRHVSTAFVEDPLRVLRVARFAARYHDLGFTIAPETLALMQQISASGELQALTPERVWLELSKVLAEDRPDVFIEVLREVGALKILLPEIDVLYGVPNPAQWHPEVDTGVHTMMVLRIACDLTDNTRVRFAALVHDLGKGVTPSKFWPSHRGHEEAGVPIIETLCDRLRIPNDFRDLAVLTSRFHLHFHRAFILRPGTVLKVLMQTDALRRPERFQELTIACESDYRGREGWHERAYPQRSYWQEALKTIRAVPVQPLIEQGYTGQHLAEKLSELRAQAIAELRARLAHDSTELA</sequence>
<comment type="function">
    <text evidence="12">Catalyzes the addition and repair of the essential 3'-terminal CCA sequence in tRNAs without using a nucleic acid template. Adds these three nucleotides in the order of C, C, and A to the tRNA nucleotide-73, using CTP and ATP as substrates and producing inorganic pyrophosphate. tRNA 3'-terminal CCA addition is required both for tRNA processing and repair. Also involved in tRNA surveillance by mediating tandem CCA addition to generate a CCACCA at the 3' terminus of unstable tRNAs. While stable tRNAs receive only 3'-terminal CCA, unstable tRNAs are marked with CCACCA and rapidly degraded.</text>
</comment>
<keyword evidence="7 12" id="KW-0692">RNA repair</keyword>
<dbReference type="GO" id="GO:0042245">
    <property type="term" value="P:RNA repair"/>
    <property type="evidence" value="ECO:0007669"/>
    <property type="project" value="UniProtKB-KW"/>
</dbReference>
<comment type="subunit">
    <text evidence="12">Monomer. Can also form homodimers and oligomers.</text>
</comment>
<keyword evidence="10 12" id="KW-0460">Magnesium</keyword>
<evidence type="ECO:0000256" key="5">
    <source>
        <dbReference type="ARBA" id="ARBA00022723"/>
    </source>
</evidence>
<dbReference type="RefSeq" id="WP_133588759.1">
    <property type="nucleotide sequence ID" value="NZ_CP037953.1"/>
</dbReference>
<dbReference type="InterPro" id="IPR003607">
    <property type="entry name" value="HD/PDEase_dom"/>
</dbReference>
<accession>A0A4V3D803</accession>
<dbReference type="Proteomes" id="UP000295375">
    <property type="component" value="Unassembled WGS sequence"/>
</dbReference>
<comment type="cofactor">
    <cofactor evidence="12">
        <name>Ni(2+)</name>
        <dbReference type="ChEBI" id="CHEBI:49786"/>
    </cofactor>
    <text evidence="12">Nickel for phosphatase activity.</text>
</comment>
<keyword evidence="3 12" id="KW-0819">tRNA processing</keyword>
<evidence type="ECO:0000256" key="10">
    <source>
        <dbReference type="ARBA" id="ARBA00022842"/>
    </source>
</evidence>
<dbReference type="CDD" id="cd05398">
    <property type="entry name" value="NT_ClassII-CCAase"/>
    <property type="match status" value="1"/>
</dbReference>
<evidence type="ECO:0000259" key="13">
    <source>
        <dbReference type="PROSITE" id="PS51831"/>
    </source>
</evidence>
<dbReference type="EMBL" id="SNYM01000003">
    <property type="protein sequence ID" value="TDQ49847.1"/>
    <property type="molecule type" value="Genomic_DNA"/>
</dbReference>
<dbReference type="GO" id="GO:0000287">
    <property type="term" value="F:magnesium ion binding"/>
    <property type="evidence" value="ECO:0007669"/>
    <property type="project" value="UniProtKB-UniRule"/>
</dbReference>
<keyword evidence="1 12" id="KW-0533">Nickel</keyword>
<evidence type="ECO:0000256" key="4">
    <source>
        <dbReference type="ARBA" id="ARBA00022695"/>
    </source>
</evidence>
<dbReference type="InterPro" id="IPR002646">
    <property type="entry name" value="PolA_pol_head_dom"/>
</dbReference>
<gene>
    <name evidence="12" type="primary">cca</name>
    <name evidence="14" type="ORF">EV696_103220</name>
</gene>
<dbReference type="NCBIfam" id="NF008137">
    <property type="entry name" value="PRK10885.1"/>
    <property type="match status" value="1"/>
</dbReference>
<dbReference type="Pfam" id="PF01966">
    <property type="entry name" value="HD"/>
    <property type="match status" value="1"/>
</dbReference>
<dbReference type="InterPro" id="IPR043519">
    <property type="entry name" value="NT_sf"/>
</dbReference>
<feature type="binding site" evidence="12">
    <location>
        <position position="8"/>
    </location>
    <ligand>
        <name>CTP</name>
        <dbReference type="ChEBI" id="CHEBI:37563"/>
    </ligand>
</feature>
<comment type="miscellaneous">
    <text evidence="12">A single active site specifically recognizes both ATP and CTP and is responsible for their addition.</text>
</comment>
<keyword evidence="12" id="KW-0511">Multifunctional enzyme</keyword>
<evidence type="ECO:0000256" key="12">
    <source>
        <dbReference type="HAMAP-Rule" id="MF_01261"/>
    </source>
</evidence>
<comment type="catalytic activity">
    <reaction evidence="12">
        <text>a tRNA precursor + 2 CTP + ATP = a tRNA with a 3' CCA end + 3 diphosphate</text>
        <dbReference type="Rhea" id="RHEA:14433"/>
        <dbReference type="Rhea" id="RHEA-COMP:10465"/>
        <dbReference type="Rhea" id="RHEA-COMP:10468"/>
        <dbReference type="ChEBI" id="CHEBI:30616"/>
        <dbReference type="ChEBI" id="CHEBI:33019"/>
        <dbReference type="ChEBI" id="CHEBI:37563"/>
        <dbReference type="ChEBI" id="CHEBI:74896"/>
        <dbReference type="ChEBI" id="CHEBI:83071"/>
        <dbReference type="EC" id="2.7.7.72"/>
    </reaction>
</comment>
<dbReference type="GO" id="GO:0005524">
    <property type="term" value="F:ATP binding"/>
    <property type="evidence" value="ECO:0007669"/>
    <property type="project" value="UniProtKB-UniRule"/>
</dbReference>
<dbReference type="InterPro" id="IPR050124">
    <property type="entry name" value="tRNA_CCA-adding_enzyme"/>
</dbReference>
<evidence type="ECO:0000256" key="3">
    <source>
        <dbReference type="ARBA" id="ARBA00022694"/>
    </source>
</evidence>
<evidence type="ECO:0000313" key="15">
    <source>
        <dbReference type="Proteomes" id="UP000295375"/>
    </source>
</evidence>
<dbReference type="InterPro" id="IPR012006">
    <property type="entry name" value="CCA_bact"/>
</dbReference>
<dbReference type="Gene3D" id="3.30.460.10">
    <property type="entry name" value="Beta Polymerase, domain 2"/>
    <property type="match status" value="1"/>
</dbReference>
<feature type="binding site" evidence="12">
    <location>
        <position position="11"/>
    </location>
    <ligand>
        <name>CTP</name>
        <dbReference type="ChEBI" id="CHEBI:37563"/>
    </ligand>
</feature>
<keyword evidence="9 12" id="KW-0067">ATP-binding</keyword>
<feature type="domain" description="HD" evidence="13">
    <location>
        <begin position="228"/>
        <end position="329"/>
    </location>
</feature>
<organism evidence="14 15">
    <name type="scientific">Permianibacter aggregans</name>
    <dbReference type="NCBI Taxonomy" id="1510150"/>
    <lineage>
        <taxon>Bacteria</taxon>
        <taxon>Pseudomonadati</taxon>
        <taxon>Pseudomonadota</taxon>
        <taxon>Gammaproteobacteria</taxon>
        <taxon>Pseudomonadales</taxon>
        <taxon>Pseudomonadaceae</taxon>
        <taxon>Permianibacter</taxon>
    </lineage>
</organism>
<dbReference type="PIRSF" id="PIRSF000813">
    <property type="entry name" value="CCA_bact"/>
    <property type="match status" value="1"/>
</dbReference>
<keyword evidence="15" id="KW-1185">Reference proteome</keyword>
<keyword evidence="2 12" id="KW-0808">Transferase</keyword>
<comment type="similarity">
    <text evidence="12">Belongs to the tRNA nucleotidyltransferase/poly(A) polymerase family. Bacterial CCA-adding enzyme type 1 subfamily.</text>
</comment>
<evidence type="ECO:0000256" key="8">
    <source>
        <dbReference type="ARBA" id="ARBA00022801"/>
    </source>
</evidence>
<keyword evidence="11 12" id="KW-0694">RNA-binding</keyword>
<keyword evidence="4 12" id="KW-0548">Nucleotidyltransferase</keyword>
<dbReference type="EC" id="2.7.7.72" evidence="12"/>
<dbReference type="CDD" id="cd00077">
    <property type="entry name" value="HDc"/>
    <property type="match status" value="1"/>
</dbReference>
<feature type="binding site" evidence="12">
    <location>
        <position position="8"/>
    </location>
    <ligand>
        <name>ATP</name>
        <dbReference type="ChEBI" id="CHEBI:30616"/>
    </ligand>
</feature>
<feature type="binding site" evidence="12">
    <location>
        <position position="91"/>
    </location>
    <ligand>
        <name>ATP</name>
        <dbReference type="ChEBI" id="CHEBI:30616"/>
    </ligand>
</feature>
<keyword evidence="6 12" id="KW-0547">Nucleotide-binding</keyword>
<keyword evidence="8 12" id="KW-0378">Hydrolase</keyword>